<dbReference type="PROSITE" id="PS00455">
    <property type="entry name" value="AMP_BINDING"/>
    <property type="match status" value="1"/>
</dbReference>
<dbReference type="Pfam" id="PF00501">
    <property type="entry name" value="AMP-binding"/>
    <property type="match status" value="1"/>
</dbReference>
<name>A0AAI8VAV8_9PEZI</name>
<comment type="caution">
    <text evidence="3">The sequence shown here is derived from an EMBL/GenBank/DDBJ whole genome shotgun (WGS) entry which is preliminary data.</text>
</comment>
<gene>
    <name evidence="3" type="ORF">KHLLAP_LOCUS4750</name>
</gene>
<dbReference type="SUPFAM" id="SSF56801">
    <property type="entry name" value="Acetyl-CoA synthetase-like"/>
    <property type="match status" value="1"/>
</dbReference>
<dbReference type="AlphaFoldDB" id="A0AAI8VAV8"/>
<dbReference type="Pfam" id="PF13193">
    <property type="entry name" value="AMP-binding_C"/>
    <property type="match status" value="1"/>
</dbReference>
<reference evidence="3" key="1">
    <citation type="submission" date="2023-10" db="EMBL/GenBank/DDBJ databases">
        <authorList>
            <person name="Hackl T."/>
        </authorList>
    </citation>
    <scope>NUCLEOTIDE SEQUENCE</scope>
</reference>
<dbReference type="Gene3D" id="3.40.50.12780">
    <property type="entry name" value="N-terminal domain of ligase-like"/>
    <property type="match status" value="1"/>
</dbReference>
<dbReference type="InterPro" id="IPR045851">
    <property type="entry name" value="AMP-bd_C_sf"/>
</dbReference>
<dbReference type="GO" id="GO:0031956">
    <property type="term" value="F:medium-chain fatty acid-CoA ligase activity"/>
    <property type="evidence" value="ECO:0007669"/>
    <property type="project" value="TreeGrafter"/>
</dbReference>
<dbReference type="Gene3D" id="3.30.300.30">
    <property type="match status" value="1"/>
</dbReference>
<sequence>MSRAPAMTDATPNTTTLTYESLDRLSNTLARSLRSLGVKKGDRVAVSLGNVAENVVLTYAIFKLGAILVPLNPSFNAHQVSAALSHLGVEILVVGAVTDLAYKPCRGRSNLELLTSLVPNLAGSKVESPTVTTLKSIVLLDNTPSHPLAGPFPLAADMRALTPYATLLTSSSPRPLLPDTPLQPGETINIQFTSGTTSAPKAAMLSHTGILNNGNLIGARMGLEPSDRIVCPPPLFHCFGSVLGLQTTATHGACLVLPSPAFDPAATLYSIAETRATGLYGVATMFVAALDLLASPNLTTQQLPKDAFSNLRKGIAAGSSVPEALMRRLFERLGLRDLVICYGMTETSPVSAMTTPGDPFEKRTCSVGQAMPHTKLKVVEAGDRGTVVPRGVRGELAVAGYLVMDGYWGDAERTAVDRVVEEDVDCDGDGDGRVTWMYTGDEAAMDDDGYVEITGRIKDLIIRSGENIHPLEVENCLFQHPLVREVSVVGVPDGRYGEVVGAFVVPHRGVRIVDVAGLGGEGIGGTISSGGVEAGVLSMAGEGVGDDKVLSLSKDDVRDWVRTKLSSHLAPTHVFWIDEYPKTASGKIQKYKLRDLARELTSRC</sequence>
<dbReference type="Proteomes" id="UP001295740">
    <property type="component" value="Unassembled WGS sequence"/>
</dbReference>
<evidence type="ECO:0000259" key="1">
    <source>
        <dbReference type="Pfam" id="PF00501"/>
    </source>
</evidence>
<feature type="domain" description="AMP-binding enzyme C-terminal" evidence="2">
    <location>
        <begin position="472"/>
        <end position="510"/>
    </location>
</feature>
<feature type="domain" description="AMP-dependent synthetase/ligase" evidence="1">
    <location>
        <begin position="4"/>
        <end position="408"/>
    </location>
</feature>
<dbReference type="PANTHER" id="PTHR43201:SF30">
    <property type="entry name" value="AMP-DEPENDENT SYNTHETASE_LIGASE DOMAIN-CONTAINING PROTEIN"/>
    <property type="match status" value="1"/>
</dbReference>
<accession>A0AAI8VAV8</accession>
<dbReference type="PANTHER" id="PTHR43201">
    <property type="entry name" value="ACYL-COA SYNTHETASE"/>
    <property type="match status" value="1"/>
</dbReference>
<proteinExistence type="predicted"/>
<keyword evidence="4" id="KW-1185">Reference proteome</keyword>
<dbReference type="InterPro" id="IPR025110">
    <property type="entry name" value="AMP-bd_C"/>
</dbReference>
<dbReference type="GO" id="GO:0006631">
    <property type="term" value="P:fatty acid metabolic process"/>
    <property type="evidence" value="ECO:0007669"/>
    <property type="project" value="TreeGrafter"/>
</dbReference>
<dbReference type="EMBL" id="CAUWAG010000006">
    <property type="protein sequence ID" value="CAJ2504282.1"/>
    <property type="molecule type" value="Genomic_DNA"/>
</dbReference>
<dbReference type="InterPro" id="IPR042099">
    <property type="entry name" value="ANL_N_sf"/>
</dbReference>
<evidence type="ECO:0000313" key="4">
    <source>
        <dbReference type="Proteomes" id="UP001295740"/>
    </source>
</evidence>
<dbReference type="InterPro" id="IPR000873">
    <property type="entry name" value="AMP-dep_synth/lig_dom"/>
</dbReference>
<protein>
    <submittedName>
        <fullName evidence="3">Uu.00g116760.m01.CDS01</fullName>
    </submittedName>
</protein>
<evidence type="ECO:0000313" key="3">
    <source>
        <dbReference type="EMBL" id="CAJ2504282.1"/>
    </source>
</evidence>
<organism evidence="3 4">
    <name type="scientific">Anthostomella pinea</name>
    <dbReference type="NCBI Taxonomy" id="933095"/>
    <lineage>
        <taxon>Eukaryota</taxon>
        <taxon>Fungi</taxon>
        <taxon>Dikarya</taxon>
        <taxon>Ascomycota</taxon>
        <taxon>Pezizomycotina</taxon>
        <taxon>Sordariomycetes</taxon>
        <taxon>Xylariomycetidae</taxon>
        <taxon>Xylariales</taxon>
        <taxon>Xylariaceae</taxon>
        <taxon>Anthostomella</taxon>
    </lineage>
</organism>
<evidence type="ECO:0000259" key="2">
    <source>
        <dbReference type="Pfam" id="PF13193"/>
    </source>
</evidence>
<dbReference type="InterPro" id="IPR020845">
    <property type="entry name" value="AMP-binding_CS"/>
</dbReference>